<feature type="region of interest" description="Disordered" evidence="1">
    <location>
        <begin position="373"/>
        <end position="392"/>
    </location>
</feature>
<evidence type="ECO:0000313" key="4">
    <source>
        <dbReference type="Proteomes" id="UP001516472"/>
    </source>
</evidence>
<keyword evidence="2" id="KW-0812">Transmembrane</keyword>
<feature type="transmembrane region" description="Helical" evidence="2">
    <location>
        <begin position="86"/>
        <end position="106"/>
    </location>
</feature>
<gene>
    <name evidence="3" type="ORF">G4177_18140</name>
</gene>
<dbReference type="Proteomes" id="UP001516472">
    <property type="component" value="Unassembled WGS sequence"/>
</dbReference>
<feature type="transmembrane region" description="Helical" evidence="2">
    <location>
        <begin position="181"/>
        <end position="203"/>
    </location>
</feature>
<feature type="transmembrane region" description="Helical" evidence="2">
    <location>
        <begin position="141"/>
        <end position="160"/>
    </location>
</feature>
<comment type="caution">
    <text evidence="3">The sequence shown here is derived from an EMBL/GenBank/DDBJ whole genome shotgun (WGS) entry which is preliminary data.</text>
</comment>
<keyword evidence="2" id="KW-1133">Transmembrane helix</keyword>
<evidence type="ECO:0000256" key="1">
    <source>
        <dbReference type="SAM" id="MobiDB-lite"/>
    </source>
</evidence>
<reference evidence="3 4" key="1">
    <citation type="submission" date="2020-02" db="EMBL/GenBank/DDBJ databases">
        <authorList>
            <person name="Babadi Z.K."/>
            <person name="Risdian C."/>
            <person name="Ebrahimipour G.H."/>
            <person name="Wink J."/>
        </authorList>
    </citation>
    <scope>NUCLEOTIDE SEQUENCE [LARGE SCALE GENOMIC DNA]</scope>
    <source>
        <strain evidence="3 4">ZKHCc1 1396</strain>
    </source>
</reference>
<feature type="compositionally biased region" description="Basic and acidic residues" evidence="1">
    <location>
        <begin position="344"/>
        <end position="358"/>
    </location>
</feature>
<feature type="region of interest" description="Disordered" evidence="1">
    <location>
        <begin position="321"/>
        <end position="358"/>
    </location>
</feature>
<accession>A0ABR9PQF4</accession>
<keyword evidence="4" id="KW-1185">Reference proteome</keyword>
<dbReference type="EMBL" id="JAAIYO010000005">
    <property type="protein sequence ID" value="MBE4750089.1"/>
    <property type="molecule type" value="Genomic_DNA"/>
</dbReference>
<feature type="transmembrane region" description="Helical" evidence="2">
    <location>
        <begin position="56"/>
        <end position="74"/>
    </location>
</feature>
<organism evidence="3 4">
    <name type="scientific">Corallococcus soli</name>
    <dbReference type="NCBI Taxonomy" id="2710757"/>
    <lineage>
        <taxon>Bacteria</taxon>
        <taxon>Pseudomonadati</taxon>
        <taxon>Myxococcota</taxon>
        <taxon>Myxococcia</taxon>
        <taxon>Myxococcales</taxon>
        <taxon>Cystobacterineae</taxon>
        <taxon>Myxococcaceae</taxon>
        <taxon>Corallococcus</taxon>
    </lineage>
</organism>
<name>A0ABR9PQF4_9BACT</name>
<protein>
    <submittedName>
        <fullName evidence="3">Uncharacterized protein</fullName>
    </submittedName>
</protein>
<dbReference type="RefSeq" id="WP_193349574.1">
    <property type="nucleotide sequence ID" value="NZ_CBCSIP010000154.1"/>
</dbReference>
<evidence type="ECO:0000313" key="3">
    <source>
        <dbReference type="EMBL" id="MBE4750089.1"/>
    </source>
</evidence>
<sequence length="392" mass="41023">MSSRPFNVVLLAMVTVLGLSFANAVSDASVRGMTWLLKAVAFQPMSSVEAGVARRLAEWGTLALAGLLLGVLQARVLRLAGLRATGWVMVTALGLAVGLVGGRALVTTLGWSQAMAPLGLGLVMGLAQGSVLRREVHGAEVWLVACVVGYGMAGPAAAWGERTREAALAVRHLGYASPMDWTTLGMAVVSLAVFTAIGGSYIFSSLRTQVLPGPRSRLPGAVSQLAVLGVLLPLLVAMEARALVQKRDAPRGGARVCDLPLQPPAPFKVARDQPRVIAPPTPDSTGFSPGCTSRGCGSAMAFDDVHDRMPSGDRVIVIEPPARGAPSDARGSLPPNAWPTRRGAAREPRAPAPVVHDEHLHVLTPQKIKVQGAVRWNNAASRPSEPLPPSTH</sequence>
<feature type="transmembrane region" description="Helical" evidence="2">
    <location>
        <begin position="223"/>
        <end position="244"/>
    </location>
</feature>
<keyword evidence="2" id="KW-0472">Membrane</keyword>
<proteinExistence type="predicted"/>
<evidence type="ECO:0000256" key="2">
    <source>
        <dbReference type="SAM" id="Phobius"/>
    </source>
</evidence>